<evidence type="ECO:0000313" key="11">
    <source>
        <dbReference type="Proteomes" id="UP001208570"/>
    </source>
</evidence>
<dbReference type="EMBL" id="JAODUP010000115">
    <property type="protein sequence ID" value="KAK2161494.1"/>
    <property type="molecule type" value="Genomic_DNA"/>
</dbReference>
<evidence type="ECO:0000259" key="9">
    <source>
        <dbReference type="Pfam" id="PF01529"/>
    </source>
</evidence>
<dbReference type="SMART" id="SM00248">
    <property type="entry name" value="ANK"/>
    <property type="match status" value="4"/>
</dbReference>
<accession>A0AAD9JYA9</accession>
<evidence type="ECO:0000313" key="10">
    <source>
        <dbReference type="EMBL" id="KAK2161494.1"/>
    </source>
</evidence>
<dbReference type="PROSITE" id="PS50216">
    <property type="entry name" value="DHHC"/>
    <property type="match status" value="1"/>
</dbReference>
<feature type="repeat" description="ANK" evidence="7">
    <location>
        <begin position="86"/>
        <end position="118"/>
    </location>
</feature>
<keyword evidence="11" id="KW-1185">Reference proteome</keyword>
<reference evidence="10" key="1">
    <citation type="journal article" date="2023" name="Mol. Biol. Evol.">
        <title>Third-Generation Sequencing Reveals the Adaptive Role of the Epigenome in Three Deep-Sea Polychaetes.</title>
        <authorList>
            <person name="Perez M."/>
            <person name="Aroh O."/>
            <person name="Sun Y."/>
            <person name="Lan Y."/>
            <person name="Juniper S.K."/>
            <person name="Young C.R."/>
            <person name="Angers B."/>
            <person name="Qian P.Y."/>
        </authorList>
    </citation>
    <scope>NUCLEOTIDE SEQUENCE</scope>
    <source>
        <strain evidence="10">P08H-3</strain>
    </source>
</reference>
<keyword evidence="8" id="KW-0808">Transferase</keyword>
<evidence type="ECO:0000256" key="5">
    <source>
        <dbReference type="ARBA" id="ARBA00023043"/>
    </source>
</evidence>
<evidence type="ECO:0000256" key="6">
    <source>
        <dbReference type="ARBA" id="ARBA00023136"/>
    </source>
</evidence>
<feature type="transmembrane region" description="Helical" evidence="8">
    <location>
        <begin position="425"/>
        <end position="452"/>
    </location>
</feature>
<dbReference type="Proteomes" id="UP001208570">
    <property type="component" value="Unassembled WGS sequence"/>
</dbReference>
<evidence type="ECO:0000256" key="1">
    <source>
        <dbReference type="ARBA" id="ARBA00004141"/>
    </source>
</evidence>
<comment type="domain">
    <text evidence="8">The DHHC domain is required for palmitoyltransferase activity.</text>
</comment>
<dbReference type="InterPro" id="IPR036770">
    <property type="entry name" value="Ankyrin_rpt-contain_sf"/>
</dbReference>
<dbReference type="PROSITE" id="PS50088">
    <property type="entry name" value="ANK_REPEAT"/>
    <property type="match status" value="1"/>
</dbReference>
<feature type="transmembrane region" description="Helical" evidence="8">
    <location>
        <begin position="262"/>
        <end position="284"/>
    </location>
</feature>
<dbReference type="AlphaFoldDB" id="A0AAD9JYA9"/>
<dbReference type="GO" id="GO:0016020">
    <property type="term" value="C:membrane"/>
    <property type="evidence" value="ECO:0007669"/>
    <property type="project" value="UniProtKB-SubCell"/>
</dbReference>
<dbReference type="PANTHER" id="PTHR24161:SF118">
    <property type="entry name" value="PALMITOYLTRANSFERASE"/>
    <property type="match status" value="1"/>
</dbReference>
<keyword evidence="4 8" id="KW-1133">Transmembrane helix</keyword>
<keyword evidence="3" id="KW-0677">Repeat</keyword>
<dbReference type="GO" id="GO:0019706">
    <property type="term" value="F:protein-cysteine S-palmitoyltransferase activity"/>
    <property type="evidence" value="ECO:0007669"/>
    <property type="project" value="UniProtKB-EC"/>
</dbReference>
<feature type="transmembrane region" description="Helical" evidence="8">
    <location>
        <begin position="473"/>
        <end position="495"/>
    </location>
</feature>
<keyword evidence="2 8" id="KW-0812">Transmembrane</keyword>
<gene>
    <name evidence="10" type="ORF">LSH36_115g01007</name>
</gene>
<feature type="domain" description="Palmitoyltransferase DHHC" evidence="9">
    <location>
        <begin position="380"/>
        <end position="502"/>
    </location>
</feature>
<comment type="caution">
    <text evidence="10">The sequence shown here is derived from an EMBL/GenBank/DDBJ whole genome shotgun (WGS) entry which is preliminary data.</text>
</comment>
<dbReference type="Pfam" id="PF00023">
    <property type="entry name" value="Ank"/>
    <property type="match status" value="1"/>
</dbReference>
<dbReference type="Gene3D" id="1.25.40.20">
    <property type="entry name" value="Ankyrin repeat-containing domain"/>
    <property type="match status" value="2"/>
</dbReference>
<name>A0AAD9JYA9_9ANNE</name>
<evidence type="ECO:0000256" key="8">
    <source>
        <dbReference type="RuleBase" id="RU079119"/>
    </source>
</evidence>
<keyword evidence="5 7" id="KW-0040">ANK repeat</keyword>
<evidence type="ECO:0000256" key="2">
    <source>
        <dbReference type="ARBA" id="ARBA00022692"/>
    </source>
</evidence>
<feature type="transmembrane region" description="Helical" evidence="8">
    <location>
        <begin position="290"/>
        <end position="306"/>
    </location>
</feature>
<comment type="subcellular location">
    <subcellularLocation>
        <location evidence="1">Membrane</location>
        <topology evidence="1">Multi-pass membrane protein</topology>
    </subcellularLocation>
</comment>
<evidence type="ECO:0000256" key="3">
    <source>
        <dbReference type="ARBA" id="ARBA00022737"/>
    </source>
</evidence>
<proteinExistence type="inferred from homology"/>
<evidence type="ECO:0000256" key="7">
    <source>
        <dbReference type="PROSITE-ProRule" id="PRU00023"/>
    </source>
</evidence>
<comment type="catalytic activity">
    <reaction evidence="8">
        <text>L-cysteinyl-[protein] + hexadecanoyl-CoA = S-hexadecanoyl-L-cysteinyl-[protein] + CoA</text>
        <dbReference type="Rhea" id="RHEA:36683"/>
        <dbReference type="Rhea" id="RHEA-COMP:10131"/>
        <dbReference type="Rhea" id="RHEA-COMP:11032"/>
        <dbReference type="ChEBI" id="CHEBI:29950"/>
        <dbReference type="ChEBI" id="CHEBI:57287"/>
        <dbReference type="ChEBI" id="CHEBI:57379"/>
        <dbReference type="ChEBI" id="CHEBI:74151"/>
        <dbReference type="EC" id="2.3.1.225"/>
    </reaction>
</comment>
<sequence>MEMHRDHSHSYVASRMTKITLTESTKLEESVQNLHLQLAKIELDDLQTLLTKNPQAVHEKAVRISDIKVVNVLLEHKADPNTPNNLEETPFHLACERGDVQILNSLLKNRADIELVGQEGKCPIHYAAHGGSVLALHFLTEVCGLSSQVRDASLNTPLHIVCAHEHEEALSYLLKNERSDLFAHNVYGNNALHLAANTGNVLTCWSLLDAGGLQLLHERNGEGKLPLDLVIDREEVKYLWAIRVLTHYTDCDQKSGRPRGPLLGWFFNLMIPIVSYPLLIILSYQTPRPGLVTIEGSFLMAVVIVLHSARLNHMSHSILVIYQQHLLLVMAIILLNVVSCAVYVLLLTRSPAFGQELAKKPGSLVTYTIMDIANGTLPHKAFCVHCELIPPRGSRHCSICNRCYLDRDHHCLFLYRCIARHNHRLFLWFICLVISAIILFDYSLLVYMRTIYRGRQIDKTIILDIFYYMPWHWTLLVGNIVSLVPGFGNLAYLLYTVSKAHTVPPVNITSSKLTFKQRFYNIVYFAMGWGFYATDDGDADDNYPV</sequence>
<organism evidence="10 11">
    <name type="scientific">Paralvinella palmiformis</name>
    <dbReference type="NCBI Taxonomy" id="53620"/>
    <lineage>
        <taxon>Eukaryota</taxon>
        <taxon>Metazoa</taxon>
        <taxon>Spiralia</taxon>
        <taxon>Lophotrochozoa</taxon>
        <taxon>Annelida</taxon>
        <taxon>Polychaeta</taxon>
        <taxon>Sedentaria</taxon>
        <taxon>Canalipalpata</taxon>
        <taxon>Terebellida</taxon>
        <taxon>Terebelliformia</taxon>
        <taxon>Alvinellidae</taxon>
        <taxon>Paralvinella</taxon>
    </lineage>
</organism>
<dbReference type="PANTHER" id="PTHR24161">
    <property type="entry name" value="ANK_REP_REGION DOMAIN-CONTAINING PROTEIN-RELATED"/>
    <property type="match status" value="1"/>
</dbReference>
<dbReference type="EC" id="2.3.1.225" evidence="8"/>
<protein>
    <recommendedName>
        <fullName evidence="8">Palmitoyltransferase</fullName>
        <ecNumber evidence="8">2.3.1.225</ecNumber>
    </recommendedName>
</protein>
<keyword evidence="8" id="KW-0012">Acyltransferase</keyword>
<dbReference type="Pfam" id="PF12796">
    <property type="entry name" value="Ank_2"/>
    <property type="match status" value="1"/>
</dbReference>
<dbReference type="InterPro" id="IPR002110">
    <property type="entry name" value="Ankyrin_rpt"/>
</dbReference>
<evidence type="ECO:0000256" key="4">
    <source>
        <dbReference type="ARBA" id="ARBA00022989"/>
    </source>
</evidence>
<dbReference type="Pfam" id="PF01529">
    <property type="entry name" value="DHHC"/>
    <property type="match status" value="1"/>
</dbReference>
<dbReference type="PROSITE" id="PS50297">
    <property type="entry name" value="ANK_REP_REGION"/>
    <property type="match status" value="1"/>
</dbReference>
<comment type="similarity">
    <text evidence="8">Belongs to the DHHC palmitoyltransferase family.</text>
</comment>
<dbReference type="InterPro" id="IPR001594">
    <property type="entry name" value="Palmitoyltrfase_DHHC"/>
</dbReference>
<feature type="transmembrane region" description="Helical" evidence="8">
    <location>
        <begin position="326"/>
        <end position="346"/>
    </location>
</feature>
<keyword evidence="6 8" id="KW-0472">Membrane</keyword>
<dbReference type="SUPFAM" id="SSF48403">
    <property type="entry name" value="Ankyrin repeat"/>
    <property type="match status" value="1"/>
</dbReference>